<dbReference type="Gene3D" id="3.30.390.10">
    <property type="entry name" value="Enolase-like, N-terminal domain"/>
    <property type="match status" value="1"/>
</dbReference>
<evidence type="ECO:0000313" key="6">
    <source>
        <dbReference type="EMBL" id="CEO45480.1"/>
    </source>
</evidence>
<dbReference type="SFLD" id="SFLDG00179">
    <property type="entry name" value="mandelate_racemase"/>
    <property type="match status" value="1"/>
</dbReference>
<keyword evidence="3" id="KW-0460">Magnesium</keyword>
<dbReference type="Gene3D" id="3.20.20.120">
    <property type="entry name" value="Enolase-like C-terminal domain"/>
    <property type="match status" value="1"/>
</dbReference>
<dbReference type="PANTHER" id="PTHR13794">
    <property type="entry name" value="ENOLASE SUPERFAMILY, MANDELATE RACEMASE"/>
    <property type="match status" value="1"/>
</dbReference>
<dbReference type="GO" id="GO:0009063">
    <property type="term" value="P:amino acid catabolic process"/>
    <property type="evidence" value="ECO:0007669"/>
    <property type="project" value="InterPro"/>
</dbReference>
<dbReference type="SFLD" id="SFLDF00270">
    <property type="entry name" value="L-galactonate_dehydratase"/>
    <property type="match status" value="1"/>
</dbReference>
<gene>
    <name evidence="6" type="ORF">BN869_000001535_1</name>
</gene>
<sequence>MAPITTVSEHDVIITSFKVTDLRFPTSLDGVGSDAMHVGTNGSHPFIQIFTNRDGLIGEGIAFSNGRGSELVCMALEIFAKRVVGKTMHELTRDMGKTWRYMVSDSQYRWIGPEKSVTHLAVAGVLNAVWDLWGKILGKPVWKIVCDMTPEEIVRCIDFRYITDVITPEESIKLLNKTQAGKEERLQEAMQNVAVPAYTTSPGWLAFSGDRMKEVLEETIAAGYTVFKFKVGTSIEADRARLSAVREVLGYDKGHQIMIDANQVWSVPEAIEYMKHLVEFKPVFIEEPTNPDDVLGHAAIRKALKPYGVGVATGEAAQNRVTFKQLLQAEATDVCQIDAVRLGSVNECLAVMIMALKFDVPCVPHNGAMGLTELTSHLSTIDYIAISGRKSMLENADSHRENLKHPSKIENAHYVTPLAPGYSTGYTDEALEKYTYPNGSFWSSEIGLEIIAQPTGGVL</sequence>
<keyword evidence="4" id="KW-0456">Lyase</keyword>
<feature type="domain" description="Mandelate racemase/muconate lactonizing enzyme C-terminal" evidence="5">
    <location>
        <begin position="209"/>
        <end position="307"/>
    </location>
</feature>
<dbReference type="Pfam" id="PF13378">
    <property type="entry name" value="MR_MLE_C"/>
    <property type="match status" value="1"/>
</dbReference>
<dbReference type="GO" id="GO:0016836">
    <property type="term" value="F:hydro-lyase activity"/>
    <property type="evidence" value="ECO:0007669"/>
    <property type="project" value="TreeGrafter"/>
</dbReference>
<dbReference type="InterPro" id="IPR029065">
    <property type="entry name" value="Enolase_C-like"/>
</dbReference>
<keyword evidence="2" id="KW-0479">Metal-binding</keyword>
<accession>A0A0B7JS05</accession>
<name>A0A0B7JS05_BIOOC</name>
<dbReference type="InterPro" id="IPR013342">
    <property type="entry name" value="Mandelate_racemase_C"/>
</dbReference>
<dbReference type="InterPro" id="IPR013341">
    <property type="entry name" value="Mandelate_racemase_N_dom"/>
</dbReference>
<evidence type="ECO:0000256" key="4">
    <source>
        <dbReference type="ARBA" id="ARBA00023239"/>
    </source>
</evidence>
<reference evidence="6" key="1">
    <citation type="submission" date="2015-01" db="EMBL/GenBank/DDBJ databases">
        <authorList>
            <person name="Durling Mikael"/>
        </authorList>
    </citation>
    <scope>NUCLEOTIDE SEQUENCE</scope>
</reference>
<dbReference type="PROSITE" id="PS00909">
    <property type="entry name" value="MR_MLE_2"/>
    <property type="match status" value="1"/>
</dbReference>
<dbReference type="AlphaFoldDB" id="A0A0B7JS05"/>
<evidence type="ECO:0000256" key="3">
    <source>
        <dbReference type="ARBA" id="ARBA00022842"/>
    </source>
</evidence>
<dbReference type="GO" id="GO:0000287">
    <property type="term" value="F:magnesium ion binding"/>
    <property type="evidence" value="ECO:0007669"/>
    <property type="project" value="TreeGrafter"/>
</dbReference>
<dbReference type="InterPro" id="IPR036849">
    <property type="entry name" value="Enolase-like_C_sf"/>
</dbReference>
<dbReference type="SFLD" id="SFLDS00001">
    <property type="entry name" value="Enolase"/>
    <property type="match status" value="1"/>
</dbReference>
<dbReference type="InterPro" id="IPR046945">
    <property type="entry name" value="RHMD-like"/>
</dbReference>
<protein>
    <recommendedName>
        <fullName evidence="5">Mandelate racemase/muconate lactonizing enzyme C-terminal domain-containing protein</fullName>
    </recommendedName>
</protein>
<evidence type="ECO:0000256" key="2">
    <source>
        <dbReference type="ARBA" id="ARBA00022723"/>
    </source>
</evidence>
<dbReference type="SMART" id="SM00922">
    <property type="entry name" value="MR_MLE"/>
    <property type="match status" value="1"/>
</dbReference>
<dbReference type="InterPro" id="IPR029017">
    <property type="entry name" value="Enolase-like_N"/>
</dbReference>
<organism evidence="6">
    <name type="scientific">Bionectria ochroleuca</name>
    <name type="common">Gliocladium roseum</name>
    <dbReference type="NCBI Taxonomy" id="29856"/>
    <lineage>
        <taxon>Eukaryota</taxon>
        <taxon>Fungi</taxon>
        <taxon>Dikarya</taxon>
        <taxon>Ascomycota</taxon>
        <taxon>Pezizomycotina</taxon>
        <taxon>Sordariomycetes</taxon>
        <taxon>Hypocreomycetidae</taxon>
        <taxon>Hypocreales</taxon>
        <taxon>Bionectriaceae</taxon>
        <taxon>Clonostachys</taxon>
    </lineage>
</organism>
<dbReference type="SUPFAM" id="SSF51604">
    <property type="entry name" value="Enolase C-terminal domain-like"/>
    <property type="match status" value="1"/>
</dbReference>
<dbReference type="FunFam" id="3.20.20.120:FF:000007">
    <property type="entry name" value="Mitochondrial enolase superfamily member 1"/>
    <property type="match status" value="1"/>
</dbReference>
<comment type="cofactor">
    <cofactor evidence="1">
        <name>Mg(2+)</name>
        <dbReference type="ChEBI" id="CHEBI:18420"/>
    </cofactor>
</comment>
<proteinExistence type="predicted"/>
<evidence type="ECO:0000259" key="5">
    <source>
        <dbReference type="SMART" id="SM00922"/>
    </source>
</evidence>
<dbReference type="InterPro" id="IPR018110">
    <property type="entry name" value="Mandel_Rmase/mucon_lact_enz_CS"/>
</dbReference>
<dbReference type="PANTHER" id="PTHR13794:SF58">
    <property type="entry name" value="MITOCHONDRIAL ENOLASE SUPERFAMILY MEMBER 1"/>
    <property type="match status" value="1"/>
</dbReference>
<dbReference type="SUPFAM" id="SSF54826">
    <property type="entry name" value="Enolase N-terminal domain-like"/>
    <property type="match status" value="1"/>
</dbReference>
<evidence type="ECO:0000256" key="1">
    <source>
        <dbReference type="ARBA" id="ARBA00001946"/>
    </source>
</evidence>
<dbReference type="EMBL" id="CDPU01000002">
    <property type="protein sequence ID" value="CEO45480.1"/>
    <property type="molecule type" value="Genomic_DNA"/>
</dbReference>
<dbReference type="GO" id="GO:0016052">
    <property type="term" value="P:carbohydrate catabolic process"/>
    <property type="evidence" value="ECO:0007669"/>
    <property type="project" value="TreeGrafter"/>
</dbReference>
<dbReference type="Pfam" id="PF02746">
    <property type="entry name" value="MR_MLE_N"/>
    <property type="match status" value="1"/>
</dbReference>